<dbReference type="KEGG" id="bcai:K788_0005840"/>
<organism evidence="2 3">
    <name type="scientific">Paraburkholderia caribensis MBA4</name>
    <dbReference type="NCBI Taxonomy" id="1323664"/>
    <lineage>
        <taxon>Bacteria</taxon>
        <taxon>Pseudomonadati</taxon>
        <taxon>Pseudomonadota</taxon>
        <taxon>Betaproteobacteria</taxon>
        <taxon>Burkholderiales</taxon>
        <taxon>Burkholderiaceae</taxon>
        <taxon>Paraburkholderia</taxon>
    </lineage>
</organism>
<gene>
    <name evidence="2" type="ORF">K788_0005840</name>
</gene>
<sequence length="41" mass="4756">MFIYKFTDLRCRRASVAAEGRKAPRKRKTPGAWPGVSYVRK</sequence>
<reference evidence="2 3" key="1">
    <citation type="journal article" date="2014" name="Genome Announc.">
        <title>Draft Genome Sequence of the Haloacid-Degrading Burkholderia caribensis Strain MBA4.</title>
        <authorList>
            <person name="Pan Y."/>
            <person name="Kong K.F."/>
            <person name="Tsang J.S."/>
        </authorList>
    </citation>
    <scope>NUCLEOTIDE SEQUENCE [LARGE SCALE GENOMIC DNA]</scope>
    <source>
        <strain evidence="2 3">MBA4</strain>
    </source>
</reference>
<proteinExistence type="predicted"/>
<evidence type="ECO:0000313" key="3">
    <source>
        <dbReference type="Proteomes" id="UP000019146"/>
    </source>
</evidence>
<dbReference type="AlphaFoldDB" id="A0A0N7JT69"/>
<evidence type="ECO:0000313" key="2">
    <source>
        <dbReference type="EMBL" id="ALL62781.1"/>
    </source>
</evidence>
<dbReference type="Proteomes" id="UP000019146">
    <property type="component" value="Chromosome 1"/>
</dbReference>
<evidence type="ECO:0000256" key="1">
    <source>
        <dbReference type="SAM" id="MobiDB-lite"/>
    </source>
</evidence>
<protein>
    <submittedName>
        <fullName evidence="2">Uncharacterized protein</fullName>
    </submittedName>
</protein>
<name>A0A0N7JT69_9BURK</name>
<feature type="region of interest" description="Disordered" evidence="1">
    <location>
        <begin position="18"/>
        <end position="41"/>
    </location>
</feature>
<dbReference type="EMBL" id="CP012746">
    <property type="protein sequence ID" value="ALL62781.1"/>
    <property type="molecule type" value="Genomic_DNA"/>
</dbReference>
<accession>A0A0N7JT69</accession>